<dbReference type="SUPFAM" id="SSF52172">
    <property type="entry name" value="CheY-like"/>
    <property type="match status" value="1"/>
</dbReference>
<dbReference type="GO" id="GO:0000160">
    <property type="term" value="P:phosphorelay signal transduction system"/>
    <property type="evidence" value="ECO:0007669"/>
    <property type="project" value="UniProtKB-KW"/>
</dbReference>
<dbReference type="PANTHER" id="PTHR44591:SF14">
    <property type="entry name" value="PROTEIN PILG"/>
    <property type="match status" value="1"/>
</dbReference>
<keyword evidence="6" id="KW-1185">Reference proteome</keyword>
<dbReference type="PROSITE" id="PS50110">
    <property type="entry name" value="RESPONSE_REGULATORY"/>
    <property type="match status" value="1"/>
</dbReference>
<evidence type="ECO:0000256" key="1">
    <source>
        <dbReference type="ARBA" id="ARBA00022553"/>
    </source>
</evidence>
<dbReference type="AlphaFoldDB" id="A0A5M6DD88"/>
<evidence type="ECO:0000259" key="4">
    <source>
        <dbReference type="PROSITE" id="PS50110"/>
    </source>
</evidence>
<gene>
    <name evidence="5" type="ORF">FYK55_12745</name>
</gene>
<evidence type="ECO:0000256" key="2">
    <source>
        <dbReference type="ARBA" id="ARBA00023012"/>
    </source>
</evidence>
<dbReference type="Proteomes" id="UP000324479">
    <property type="component" value="Unassembled WGS sequence"/>
</dbReference>
<dbReference type="EMBL" id="VWOX01000006">
    <property type="protein sequence ID" value="KAA5543145.1"/>
    <property type="molecule type" value="Genomic_DNA"/>
</dbReference>
<dbReference type="SMART" id="SM00448">
    <property type="entry name" value="REC"/>
    <property type="match status" value="1"/>
</dbReference>
<dbReference type="PANTHER" id="PTHR44591">
    <property type="entry name" value="STRESS RESPONSE REGULATOR PROTEIN 1"/>
    <property type="match status" value="1"/>
</dbReference>
<dbReference type="SUPFAM" id="SSF55874">
    <property type="entry name" value="ATPase domain of HSP90 chaperone/DNA topoisomerase II/histidine kinase"/>
    <property type="match status" value="1"/>
</dbReference>
<dbReference type="CDD" id="cd00156">
    <property type="entry name" value="REC"/>
    <property type="match status" value="1"/>
</dbReference>
<dbReference type="InterPro" id="IPR050595">
    <property type="entry name" value="Bact_response_regulator"/>
</dbReference>
<accession>A0A5M6DD88</accession>
<comment type="caution">
    <text evidence="5">The sequence shown here is derived from an EMBL/GenBank/DDBJ whole genome shotgun (WGS) entry which is preliminary data.</text>
</comment>
<reference evidence="5 6" key="1">
    <citation type="submission" date="2019-08" db="EMBL/GenBank/DDBJ databases">
        <authorList>
            <person name="Dhanesh K."/>
            <person name="Kumar G."/>
            <person name="Sasikala C."/>
            <person name="Venkata Ramana C."/>
        </authorList>
    </citation>
    <scope>NUCLEOTIDE SEQUENCE [LARGE SCALE GENOMIC DNA]</scope>
    <source>
        <strain evidence="5 6">JC645</strain>
    </source>
</reference>
<keyword evidence="1 3" id="KW-0597">Phosphoprotein</keyword>
<organism evidence="5 6">
    <name type="scientific">Roseiconus nitratireducens</name>
    <dbReference type="NCBI Taxonomy" id="2605748"/>
    <lineage>
        <taxon>Bacteria</taxon>
        <taxon>Pseudomonadati</taxon>
        <taxon>Planctomycetota</taxon>
        <taxon>Planctomycetia</taxon>
        <taxon>Pirellulales</taxon>
        <taxon>Pirellulaceae</taxon>
        <taxon>Roseiconus</taxon>
    </lineage>
</organism>
<dbReference type="Gene3D" id="3.40.50.2300">
    <property type="match status" value="1"/>
</dbReference>
<dbReference type="CDD" id="cd16936">
    <property type="entry name" value="HATPase_RsbW-like"/>
    <property type="match status" value="1"/>
</dbReference>
<feature type="domain" description="Response regulatory" evidence="4">
    <location>
        <begin position="3"/>
        <end position="117"/>
    </location>
</feature>
<dbReference type="InterPro" id="IPR011006">
    <property type="entry name" value="CheY-like_superfamily"/>
</dbReference>
<dbReference type="Pfam" id="PF00072">
    <property type="entry name" value="Response_reg"/>
    <property type="match status" value="1"/>
</dbReference>
<evidence type="ECO:0000313" key="6">
    <source>
        <dbReference type="Proteomes" id="UP000324479"/>
    </source>
</evidence>
<protein>
    <submittedName>
        <fullName evidence="5">Response regulator</fullName>
    </submittedName>
</protein>
<evidence type="ECO:0000256" key="3">
    <source>
        <dbReference type="PROSITE-ProRule" id="PRU00169"/>
    </source>
</evidence>
<dbReference type="InterPro" id="IPR001789">
    <property type="entry name" value="Sig_transdc_resp-reg_receiver"/>
</dbReference>
<dbReference type="InterPro" id="IPR036890">
    <property type="entry name" value="HATPase_C_sf"/>
</dbReference>
<proteinExistence type="predicted"/>
<dbReference type="RefSeq" id="WP_150076810.1">
    <property type="nucleotide sequence ID" value="NZ_VWOX01000006.1"/>
</dbReference>
<sequence length="293" mass="32560">MSMVLVVDDSAVDRQIAVGCVRDAGLDSSAVASGQEAMEYLANNVVDVVLTDLQMPEMDGLELVQQIRQTHSVIPVVLMTGYGSETIAAQALRSGAASYLPKRDLKSELGQTLRNILELAESRKDRLRVYQLMTETESSFCFGFESAERQALINHLQDSLQTMNLADENELVRIGTALTEALTNAVEHGNLELDSELKESMDGSFEALLNERVTQSPYQDRRVHVRFKMNACEAVITIRDEGPGFDPSQLPDPTDPENLLKASGRGMIMIRTFMDEVSFNDHGNEITMTWRKN</sequence>
<keyword evidence="2" id="KW-0902">Two-component regulatory system</keyword>
<dbReference type="Gene3D" id="3.30.565.10">
    <property type="entry name" value="Histidine kinase-like ATPase, C-terminal domain"/>
    <property type="match status" value="1"/>
</dbReference>
<name>A0A5M6DD88_9BACT</name>
<dbReference type="InterPro" id="IPR003594">
    <property type="entry name" value="HATPase_dom"/>
</dbReference>
<dbReference type="Pfam" id="PF13581">
    <property type="entry name" value="HATPase_c_2"/>
    <property type="match status" value="1"/>
</dbReference>
<feature type="modified residue" description="4-aspartylphosphate" evidence="3">
    <location>
        <position position="52"/>
    </location>
</feature>
<evidence type="ECO:0000313" key="5">
    <source>
        <dbReference type="EMBL" id="KAA5543145.1"/>
    </source>
</evidence>